<evidence type="ECO:0000313" key="2">
    <source>
        <dbReference type="Proteomes" id="UP000198662"/>
    </source>
</evidence>
<dbReference type="RefSeq" id="WP_091047980.1">
    <property type="nucleotide sequence ID" value="NZ_FNGF01000003.1"/>
</dbReference>
<protein>
    <submittedName>
        <fullName evidence="1">Uncharacterized protein</fullName>
    </submittedName>
</protein>
<sequence length="219" mass="24985">MDKATAMRARLIEQVSQMLRRPGMYAVHDQDLESLCWFRLRDLRFLDDLPEPSRDELGLSDKYRSCGIPGPFREAFGDENRYHSEVASVYAEIFHRYGYLTTERLIPDDEWPSLLTNAGSAYRETDTRLSEIVDAFGPPSFKIGRWLLCYAPADGTGWIFFDGFSYHPDDHGARPTVFTGYPDDPILRSIRLPGPDFEAGLRLTPLGAALRRRQPASFS</sequence>
<dbReference type="AlphaFoldDB" id="A0A1G9GJL6"/>
<dbReference type="EMBL" id="FNGF01000003">
    <property type="protein sequence ID" value="SDL00705.1"/>
    <property type="molecule type" value="Genomic_DNA"/>
</dbReference>
<keyword evidence="2" id="KW-1185">Reference proteome</keyword>
<evidence type="ECO:0000313" key="1">
    <source>
        <dbReference type="EMBL" id="SDL00705.1"/>
    </source>
</evidence>
<organism evidence="1 2">
    <name type="scientific">Glycomyces sambucus</name>
    <dbReference type="NCBI Taxonomy" id="380244"/>
    <lineage>
        <taxon>Bacteria</taxon>
        <taxon>Bacillati</taxon>
        <taxon>Actinomycetota</taxon>
        <taxon>Actinomycetes</taxon>
        <taxon>Glycomycetales</taxon>
        <taxon>Glycomycetaceae</taxon>
        <taxon>Glycomyces</taxon>
    </lineage>
</organism>
<accession>A0A1G9GJL6</accession>
<reference evidence="2" key="1">
    <citation type="submission" date="2016-10" db="EMBL/GenBank/DDBJ databases">
        <authorList>
            <person name="Varghese N."/>
            <person name="Submissions S."/>
        </authorList>
    </citation>
    <scope>NUCLEOTIDE SEQUENCE [LARGE SCALE GENOMIC DNA]</scope>
    <source>
        <strain evidence="2">CGMCC 4.3147</strain>
    </source>
</reference>
<proteinExistence type="predicted"/>
<gene>
    <name evidence="1" type="ORF">SAMN05216298_2239</name>
</gene>
<dbReference type="Proteomes" id="UP000198662">
    <property type="component" value="Unassembled WGS sequence"/>
</dbReference>
<name>A0A1G9GJL6_9ACTN</name>